<feature type="domain" description="Ketopantoate reductase N-terminal" evidence="12">
    <location>
        <begin position="5"/>
        <end position="147"/>
    </location>
</feature>
<dbReference type="EMBL" id="SNZK01000001">
    <property type="protein sequence ID" value="TDR55399.1"/>
    <property type="molecule type" value="Genomic_DNA"/>
</dbReference>
<dbReference type="Gene3D" id="3.40.50.720">
    <property type="entry name" value="NAD(P)-binding Rossmann-like Domain"/>
    <property type="match status" value="1"/>
</dbReference>
<keyword evidence="6 11" id="KW-0566">Pantothenate biosynthesis</keyword>
<reference evidence="14 15" key="1">
    <citation type="submission" date="2019-03" db="EMBL/GenBank/DDBJ databases">
        <title>Genomic Encyclopedia of Type Strains, Phase III (KMG-III): the genomes of soil and plant-associated and newly described type strains.</title>
        <authorList>
            <person name="Whitman W."/>
        </authorList>
    </citation>
    <scope>NUCLEOTIDE SEQUENCE [LARGE SCALE GENOMIC DNA]</scope>
    <source>
        <strain evidence="14 15">CECT 7972</strain>
    </source>
</reference>
<accession>A0A4R6ZT88</accession>
<dbReference type="InterPro" id="IPR008927">
    <property type="entry name" value="6-PGluconate_DH-like_C_sf"/>
</dbReference>
<proteinExistence type="inferred from homology"/>
<protein>
    <recommendedName>
        <fullName evidence="5 11">2-dehydropantoate 2-reductase</fullName>
        <ecNumber evidence="4 11">1.1.1.169</ecNumber>
    </recommendedName>
    <alternativeName>
        <fullName evidence="9 11">Ketopantoate reductase</fullName>
    </alternativeName>
</protein>
<dbReference type="OrthoDB" id="9800163at2"/>
<evidence type="ECO:0000256" key="1">
    <source>
        <dbReference type="ARBA" id="ARBA00002919"/>
    </source>
</evidence>
<dbReference type="Gene3D" id="1.10.1040.10">
    <property type="entry name" value="N-(1-d-carboxylethyl)-l-norvaline Dehydrogenase, domain 2"/>
    <property type="match status" value="1"/>
</dbReference>
<keyword evidence="7 11" id="KW-0521">NADP</keyword>
<evidence type="ECO:0000256" key="11">
    <source>
        <dbReference type="RuleBase" id="RU362068"/>
    </source>
</evidence>
<dbReference type="Proteomes" id="UP000295558">
    <property type="component" value="Unassembled WGS sequence"/>
</dbReference>
<evidence type="ECO:0000313" key="15">
    <source>
        <dbReference type="Proteomes" id="UP000295558"/>
    </source>
</evidence>
<evidence type="ECO:0000256" key="8">
    <source>
        <dbReference type="ARBA" id="ARBA00023002"/>
    </source>
</evidence>
<dbReference type="RefSeq" id="WP_036072304.1">
    <property type="nucleotide sequence ID" value="NZ_JAARQJ010000004.1"/>
</dbReference>
<comment type="similarity">
    <text evidence="3 11">Belongs to the ketopantoate reductase family.</text>
</comment>
<dbReference type="STRING" id="1265846.PROCOU_12188"/>
<dbReference type="SUPFAM" id="SSF51735">
    <property type="entry name" value="NAD(P)-binding Rossmann-fold domains"/>
    <property type="match status" value="1"/>
</dbReference>
<evidence type="ECO:0000256" key="2">
    <source>
        <dbReference type="ARBA" id="ARBA00004994"/>
    </source>
</evidence>
<keyword evidence="8 11" id="KW-0560">Oxidoreductase</keyword>
<evidence type="ECO:0000259" key="12">
    <source>
        <dbReference type="Pfam" id="PF02558"/>
    </source>
</evidence>
<evidence type="ECO:0000256" key="6">
    <source>
        <dbReference type="ARBA" id="ARBA00022655"/>
    </source>
</evidence>
<dbReference type="PANTHER" id="PTHR43765">
    <property type="entry name" value="2-DEHYDROPANTOATE 2-REDUCTASE-RELATED"/>
    <property type="match status" value="1"/>
</dbReference>
<dbReference type="InterPro" id="IPR036291">
    <property type="entry name" value="NAD(P)-bd_dom_sf"/>
</dbReference>
<dbReference type="Pfam" id="PF02558">
    <property type="entry name" value="ApbA"/>
    <property type="match status" value="1"/>
</dbReference>
<dbReference type="SUPFAM" id="SSF48179">
    <property type="entry name" value="6-phosphogluconate dehydrogenase C-terminal domain-like"/>
    <property type="match status" value="1"/>
</dbReference>
<evidence type="ECO:0000256" key="10">
    <source>
        <dbReference type="ARBA" id="ARBA00048793"/>
    </source>
</evidence>
<keyword evidence="15" id="KW-1185">Reference proteome</keyword>
<gene>
    <name evidence="14" type="ORF">DFP96_101334</name>
</gene>
<dbReference type="InterPro" id="IPR013752">
    <property type="entry name" value="KPA_reductase"/>
</dbReference>
<dbReference type="GO" id="GO:0015940">
    <property type="term" value="P:pantothenate biosynthetic process"/>
    <property type="evidence" value="ECO:0007669"/>
    <property type="project" value="UniProtKB-UniPathway"/>
</dbReference>
<dbReference type="GO" id="GO:0008677">
    <property type="term" value="F:2-dehydropantoate 2-reductase activity"/>
    <property type="evidence" value="ECO:0007669"/>
    <property type="project" value="UniProtKB-EC"/>
</dbReference>
<evidence type="ECO:0000256" key="7">
    <source>
        <dbReference type="ARBA" id="ARBA00022857"/>
    </source>
</evidence>
<evidence type="ECO:0000256" key="5">
    <source>
        <dbReference type="ARBA" id="ARBA00019465"/>
    </source>
</evidence>
<dbReference type="Pfam" id="PF08546">
    <property type="entry name" value="ApbA_C"/>
    <property type="match status" value="1"/>
</dbReference>
<sequence>MAYQVGIIGAGALGLLYAGLLQPNVTLFTRTKEQARVLEKCGITVVNQGAKEYYNVQAIPSTYADFTRFDIVIVTVKSYQLDSIIDILLKIPENTPILFLQNGIGHLELLTNLLQKTILLGTCEHGASKIDATTVAWRGAGQTNWALYRGKLNESLQNALMANPDFPFLEQADCEEMVYNKLLANAVINPLTAVLGVSNGTLLRNEYLHTLLVDLTYEVADVLERKDALGKVTAICEATSANFSSMAMDVREKRQTEIESISGAIVTLAKAQGKVVPISETLYGLIKGLEGEYLQ</sequence>
<dbReference type="AlphaFoldDB" id="A0A4R6ZT88"/>
<dbReference type="UniPathway" id="UPA00028">
    <property type="reaction ID" value="UER00004"/>
</dbReference>
<dbReference type="NCBIfam" id="NF005093">
    <property type="entry name" value="PRK06522.2-4"/>
    <property type="match status" value="1"/>
</dbReference>
<organism evidence="14 15">
    <name type="scientific">Listeria rocourtiae</name>
    <dbReference type="NCBI Taxonomy" id="647910"/>
    <lineage>
        <taxon>Bacteria</taxon>
        <taxon>Bacillati</taxon>
        <taxon>Bacillota</taxon>
        <taxon>Bacilli</taxon>
        <taxon>Bacillales</taxon>
        <taxon>Listeriaceae</taxon>
        <taxon>Listeria</taxon>
    </lineage>
</organism>
<evidence type="ECO:0000256" key="4">
    <source>
        <dbReference type="ARBA" id="ARBA00013014"/>
    </source>
</evidence>
<evidence type="ECO:0000313" key="14">
    <source>
        <dbReference type="EMBL" id="TDR55399.1"/>
    </source>
</evidence>
<comment type="pathway">
    <text evidence="2 11">Cofactor biosynthesis; (R)-pantothenate biosynthesis; (R)-pantoate from 3-methyl-2-oxobutanoate: step 2/2.</text>
</comment>
<name>A0A4R6ZT88_9LIST</name>
<comment type="function">
    <text evidence="1 11">Catalyzes the NADPH-dependent reduction of ketopantoate into pantoic acid.</text>
</comment>
<dbReference type="InterPro" id="IPR050838">
    <property type="entry name" value="Ketopantoate_reductase"/>
</dbReference>
<dbReference type="GO" id="GO:0005737">
    <property type="term" value="C:cytoplasm"/>
    <property type="evidence" value="ECO:0007669"/>
    <property type="project" value="TreeGrafter"/>
</dbReference>
<dbReference type="PANTHER" id="PTHR43765:SF2">
    <property type="entry name" value="2-DEHYDROPANTOATE 2-REDUCTASE"/>
    <property type="match status" value="1"/>
</dbReference>
<evidence type="ECO:0000256" key="3">
    <source>
        <dbReference type="ARBA" id="ARBA00007870"/>
    </source>
</evidence>
<dbReference type="InterPro" id="IPR003710">
    <property type="entry name" value="ApbA"/>
</dbReference>
<dbReference type="GO" id="GO:0050661">
    <property type="term" value="F:NADP binding"/>
    <property type="evidence" value="ECO:0007669"/>
    <property type="project" value="TreeGrafter"/>
</dbReference>
<comment type="catalytic activity">
    <reaction evidence="10 11">
        <text>(R)-pantoate + NADP(+) = 2-dehydropantoate + NADPH + H(+)</text>
        <dbReference type="Rhea" id="RHEA:16233"/>
        <dbReference type="ChEBI" id="CHEBI:11561"/>
        <dbReference type="ChEBI" id="CHEBI:15378"/>
        <dbReference type="ChEBI" id="CHEBI:15980"/>
        <dbReference type="ChEBI" id="CHEBI:57783"/>
        <dbReference type="ChEBI" id="CHEBI:58349"/>
        <dbReference type="EC" id="1.1.1.169"/>
    </reaction>
</comment>
<comment type="caution">
    <text evidence="14">The sequence shown here is derived from an EMBL/GenBank/DDBJ whole genome shotgun (WGS) entry which is preliminary data.</text>
</comment>
<evidence type="ECO:0000259" key="13">
    <source>
        <dbReference type="Pfam" id="PF08546"/>
    </source>
</evidence>
<evidence type="ECO:0000256" key="9">
    <source>
        <dbReference type="ARBA" id="ARBA00032024"/>
    </source>
</evidence>
<dbReference type="InterPro" id="IPR013328">
    <property type="entry name" value="6PGD_dom2"/>
</dbReference>
<dbReference type="InterPro" id="IPR013332">
    <property type="entry name" value="KPR_N"/>
</dbReference>
<dbReference type="NCBIfam" id="TIGR00745">
    <property type="entry name" value="apbA_panE"/>
    <property type="match status" value="1"/>
</dbReference>
<dbReference type="EC" id="1.1.1.169" evidence="4 11"/>
<feature type="domain" description="Ketopantoate reductase C-terminal" evidence="13">
    <location>
        <begin position="175"/>
        <end position="290"/>
    </location>
</feature>